<feature type="compositionally biased region" description="Low complexity" evidence="1">
    <location>
        <begin position="690"/>
        <end position="704"/>
    </location>
</feature>
<reference evidence="2 3" key="1">
    <citation type="submission" date="2015-04" db="EMBL/GenBank/DDBJ databases">
        <authorList>
            <person name="Heijne W.H."/>
            <person name="Fedorova N.D."/>
            <person name="Nierman W.C."/>
            <person name="Vollebregt A.W."/>
            <person name="Zhao Z."/>
            <person name="Wu L."/>
            <person name="Kumar M."/>
            <person name="Stam H."/>
            <person name="van den Berg M.A."/>
            <person name="Pel H.J."/>
        </authorList>
    </citation>
    <scope>NUCLEOTIDE SEQUENCE [LARGE SCALE GENOMIC DNA]</scope>
    <source>
        <strain evidence="2 3">CBS 393.64</strain>
    </source>
</reference>
<feature type="region of interest" description="Disordered" evidence="1">
    <location>
        <begin position="730"/>
        <end position="749"/>
    </location>
</feature>
<feature type="compositionally biased region" description="Acidic residues" evidence="1">
    <location>
        <begin position="759"/>
        <end position="773"/>
    </location>
</feature>
<feature type="region of interest" description="Disordered" evidence="1">
    <location>
        <begin position="677"/>
        <end position="723"/>
    </location>
</feature>
<dbReference type="Proteomes" id="UP000053958">
    <property type="component" value="Unassembled WGS sequence"/>
</dbReference>
<organism evidence="2 3">
    <name type="scientific">Rasamsonia emersonii (strain ATCC 16479 / CBS 393.64 / IMI 116815)</name>
    <dbReference type="NCBI Taxonomy" id="1408163"/>
    <lineage>
        <taxon>Eukaryota</taxon>
        <taxon>Fungi</taxon>
        <taxon>Dikarya</taxon>
        <taxon>Ascomycota</taxon>
        <taxon>Pezizomycotina</taxon>
        <taxon>Eurotiomycetes</taxon>
        <taxon>Eurotiomycetidae</taxon>
        <taxon>Eurotiales</taxon>
        <taxon>Trichocomaceae</taxon>
        <taxon>Rasamsonia</taxon>
    </lineage>
</organism>
<evidence type="ECO:0000256" key="1">
    <source>
        <dbReference type="SAM" id="MobiDB-lite"/>
    </source>
</evidence>
<protein>
    <submittedName>
        <fullName evidence="2">Uncharacterized protein</fullName>
    </submittedName>
</protein>
<feature type="region of interest" description="Disordered" evidence="1">
    <location>
        <begin position="1"/>
        <end position="76"/>
    </location>
</feature>
<feature type="region of interest" description="Disordered" evidence="1">
    <location>
        <begin position="222"/>
        <end position="249"/>
    </location>
</feature>
<feature type="compositionally biased region" description="Polar residues" evidence="1">
    <location>
        <begin position="1"/>
        <end position="14"/>
    </location>
</feature>
<evidence type="ECO:0000313" key="2">
    <source>
        <dbReference type="EMBL" id="KKA19470.1"/>
    </source>
</evidence>
<dbReference type="OrthoDB" id="5371510at2759"/>
<feature type="compositionally biased region" description="Polar residues" evidence="1">
    <location>
        <begin position="705"/>
        <end position="717"/>
    </location>
</feature>
<sequence length="820" mass="91192">MDSHQPTFTSQYSVPDSGVMDELRCDSPNASKSPSGLSILLQRNEAGHPDKTAGSQWRGYVPAGEEQSKSPDPTDSVFMNNLRMPLLMFTDDEADTWVYIDPAPQPGQSTLLTAETQTIPHRIHSRSLLKTGSSVFKKYFEPRCQARVRKRRGLADKLPDGIKYVLDLSPATEGDDALIFMTELSCPVGVRKWARYMGKWNLPPSCVGGQDEVEWLPAPERPQKQGAENETQDGSCDKGQASGTLTKPYRMNWDGGLPQPPEQEALNEEDFAKRQIVRDAKPPRKVPGLPLDYSPTRHRTGIERLLHALEGLDPRLDTAPKLWTFFALAKLFHVATVPAVCDYIVSWLLQQPNTLFVEVHPELAYRIACGIQNTDLCREAFAILVGEEALLLLEASVEGCAPKRSQQTFHGRARETLDDTELQRIEYASKTFLERILEAFRQTSTYVDDRRDSLGGNDLDYPSIDFFTAPAGMYFASRVLTRSFWRTLITDSFPQAAMSFPARLLHDSIRDLAPQLPCFKSQADAKIRLVRYEEVAKAVRNFNKQIGFLLRRGENNNNETGDIPSSSSLPLDKAADLYWLEQAFLGIREPEPEPHFYLGSFGKDVQSYIARVAKTMEQPPHPEKAAKEDGVVQFDLVDTLVCLQEEEFKYLPLWASGNDDGTGGVFVDQDIPILETGGFSTPGPAVHTESSVASASSPASDSFSTIHPSDAASTVQRASHRVTHSYKTETDVVSLESASTADTADTETAELWQRVRELDLEEDRDSDSDDDTIGAETQSQLDLDDNDDDDDDDEYYHVGFDDEDTTTNASSSSSSNSSSN</sequence>
<comment type="caution">
    <text evidence="2">The sequence shown here is derived from an EMBL/GenBank/DDBJ whole genome shotgun (WGS) entry which is preliminary data.</text>
</comment>
<keyword evidence="3" id="KW-1185">Reference proteome</keyword>
<accession>A0A0F4YMY5</accession>
<dbReference type="AlphaFoldDB" id="A0A0F4YMY5"/>
<dbReference type="RefSeq" id="XP_013326082.1">
    <property type="nucleotide sequence ID" value="XM_013470628.1"/>
</dbReference>
<evidence type="ECO:0000313" key="3">
    <source>
        <dbReference type="Proteomes" id="UP000053958"/>
    </source>
</evidence>
<feature type="compositionally biased region" description="Acidic residues" evidence="1">
    <location>
        <begin position="782"/>
        <end position="794"/>
    </location>
</feature>
<feature type="compositionally biased region" description="Low complexity" evidence="1">
    <location>
        <begin position="734"/>
        <end position="743"/>
    </location>
</feature>
<gene>
    <name evidence="2" type="ORF">T310_6544</name>
</gene>
<name>A0A0F4YMY5_RASE3</name>
<proteinExistence type="predicted"/>
<feature type="region of interest" description="Disordered" evidence="1">
    <location>
        <begin position="759"/>
        <end position="820"/>
    </location>
</feature>
<dbReference type="GeneID" id="25318845"/>
<dbReference type="EMBL" id="LASV01000345">
    <property type="protein sequence ID" value="KKA19470.1"/>
    <property type="molecule type" value="Genomic_DNA"/>
</dbReference>
<feature type="compositionally biased region" description="Low complexity" evidence="1">
    <location>
        <begin position="810"/>
        <end position="820"/>
    </location>
</feature>
<dbReference type="STRING" id="1408163.A0A0F4YMY5"/>